<evidence type="ECO:0000256" key="3">
    <source>
        <dbReference type="ARBA" id="ARBA00023216"/>
    </source>
</evidence>
<dbReference type="InterPro" id="IPR001464">
    <property type="entry name" value="Annexin"/>
</dbReference>
<name>A0ABD3NH05_9STRA</name>
<organism evidence="4 5">
    <name type="scientific">Cyclotella atomus</name>
    <dbReference type="NCBI Taxonomy" id="382360"/>
    <lineage>
        <taxon>Eukaryota</taxon>
        <taxon>Sar</taxon>
        <taxon>Stramenopiles</taxon>
        <taxon>Ochrophyta</taxon>
        <taxon>Bacillariophyta</taxon>
        <taxon>Coscinodiscophyceae</taxon>
        <taxon>Thalassiosirophycidae</taxon>
        <taxon>Stephanodiscales</taxon>
        <taxon>Stephanodiscaceae</taxon>
        <taxon>Cyclotella</taxon>
    </lineage>
</organism>
<comment type="similarity">
    <text evidence="1">Belongs to the annexin family.</text>
</comment>
<sequence>MVCLWPLAVFDCQEGNPHGKIILNLVCLLTARKCLTYEVIYIKLLDYEGDIDGICKQIHSATKGWGTNEDGLIAALGSLGPVERWHVATRYEAEYGEKLVDLMKKESGGSDFGTAIQLLAQPIEEAECSILKRACSGIGTKEKLVVLVLSGRTNKEIKVLKQKFYGMYGEDLAVKMAGELSGNMEKFITACLQAEEVPYNPEIHTEEKAEEDARLFDKAGREQFGTDESTLFKIICESPPEYLKMVNLKYVERAGYSLVRSIEKELDGDDEKAAKHALNMKLKPRETAAIFIESTMKGIGTDEYCLTASILMFQGIMGQGYPAYEKEYDKSLAKRVKGELRGDFEKLLLAMIDANVKMDYEEEA</sequence>
<dbReference type="EMBL" id="JALLPJ020001157">
    <property type="protein sequence ID" value="KAL3775329.1"/>
    <property type="molecule type" value="Genomic_DNA"/>
</dbReference>
<reference evidence="4 5" key="1">
    <citation type="submission" date="2024-10" db="EMBL/GenBank/DDBJ databases">
        <title>Updated reference genomes for cyclostephanoid diatoms.</title>
        <authorList>
            <person name="Roberts W.R."/>
            <person name="Alverson A.J."/>
        </authorList>
    </citation>
    <scope>NUCLEOTIDE SEQUENCE [LARGE SCALE GENOMIC DNA]</scope>
    <source>
        <strain evidence="4 5">AJA010-31</strain>
    </source>
</reference>
<gene>
    <name evidence="4" type="ORF">ACHAWO_001260</name>
</gene>
<dbReference type="PANTHER" id="PTHR10502:SF102">
    <property type="entry name" value="ANNEXIN B11"/>
    <property type="match status" value="1"/>
</dbReference>
<dbReference type="SMART" id="SM00335">
    <property type="entry name" value="ANX"/>
    <property type="match status" value="4"/>
</dbReference>
<dbReference type="PRINTS" id="PR00196">
    <property type="entry name" value="ANNEXIN"/>
</dbReference>
<evidence type="ECO:0000313" key="4">
    <source>
        <dbReference type="EMBL" id="KAL3775329.1"/>
    </source>
</evidence>
<accession>A0ABD3NH05</accession>
<keyword evidence="3" id="KW-0041">Annexin</keyword>
<dbReference type="PANTHER" id="PTHR10502">
    <property type="entry name" value="ANNEXIN"/>
    <property type="match status" value="1"/>
</dbReference>
<proteinExistence type="inferred from homology"/>
<dbReference type="Pfam" id="PF00191">
    <property type="entry name" value="Annexin"/>
    <property type="match status" value="4"/>
</dbReference>
<evidence type="ECO:0000256" key="2">
    <source>
        <dbReference type="ARBA" id="ARBA00022737"/>
    </source>
</evidence>
<keyword evidence="2" id="KW-0677">Repeat</keyword>
<dbReference type="PROSITE" id="PS51897">
    <property type="entry name" value="ANNEXIN_2"/>
    <property type="match status" value="2"/>
</dbReference>
<dbReference type="InterPro" id="IPR018502">
    <property type="entry name" value="Annexin_repeat"/>
</dbReference>
<evidence type="ECO:0000256" key="1">
    <source>
        <dbReference type="ARBA" id="ARBA00007831"/>
    </source>
</evidence>
<evidence type="ECO:0008006" key="6">
    <source>
        <dbReference type="Google" id="ProtNLM"/>
    </source>
</evidence>
<evidence type="ECO:0000313" key="5">
    <source>
        <dbReference type="Proteomes" id="UP001530400"/>
    </source>
</evidence>
<dbReference type="SUPFAM" id="SSF47874">
    <property type="entry name" value="Annexin"/>
    <property type="match status" value="1"/>
</dbReference>
<dbReference type="AlphaFoldDB" id="A0ABD3NH05"/>
<dbReference type="InterPro" id="IPR037104">
    <property type="entry name" value="Annexin_sf"/>
</dbReference>
<dbReference type="Gene3D" id="1.10.220.10">
    <property type="entry name" value="Annexin"/>
    <property type="match status" value="4"/>
</dbReference>
<keyword evidence="5" id="KW-1185">Reference proteome</keyword>
<protein>
    <recommendedName>
        <fullName evidence="6">Annexin</fullName>
    </recommendedName>
</protein>
<dbReference type="Proteomes" id="UP001530400">
    <property type="component" value="Unassembled WGS sequence"/>
</dbReference>
<comment type="caution">
    <text evidence="4">The sequence shown here is derived from an EMBL/GenBank/DDBJ whole genome shotgun (WGS) entry which is preliminary data.</text>
</comment>